<keyword evidence="5" id="KW-1185">Reference proteome</keyword>
<dbReference type="SUPFAM" id="SSF82185">
    <property type="entry name" value="Histone H3 K4-specific methyltransferase SET7/9 N-terminal domain"/>
    <property type="match status" value="1"/>
</dbReference>
<comment type="caution">
    <text evidence="4">The sequence shown here is derived from an EMBL/GenBank/DDBJ whole genome shotgun (WGS) entry which is preliminary data.</text>
</comment>
<protein>
    <submittedName>
        <fullName evidence="4">Uncharacterized protein</fullName>
    </submittedName>
</protein>
<accession>A0ABU8RDA6</accession>
<dbReference type="EMBL" id="JBBHLD010000031">
    <property type="protein sequence ID" value="MEJ5907659.1"/>
    <property type="molecule type" value="Genomic_DNA"/>
</dbReference>
<sequence>MKKRFVLCALASALAGCNSEYNFDEVTSYTGTVGSPHALYLERKSGERLNGTVVHKVGDRVLQAFKVEDGKVVGEWKEFDQDGKLLVEGQLQDGAFVGPKKTWCKGEFADHLDNVITLEGGRRSEQHYDCATGLQVSDSTEIPTVDFRKRAIRVGTQREWKVVDGQQKLTLLETFASDGSGKLDGLVEHYDYQGTLKDRATYKAGELDGVRETWTSFTDGTSLPATKVEYSAGKKNGLYEVYFIRGWPAGTVSEKGSYKDDKQAGVWVNYQPGSAQVRDVDSPPDTSPMAMRLWDAAQGQARTSDWAKEIKDLDAFAYLLKSAGINVNQRLHYENKPLITVVADNAYDYLISVGADPMGRDINGNTRLMNCLAGSDYSSCSFAHMITLAGKEDLKAHNVYGDTALSVFCQQAGSLQRRRGAGQQPEALFQALLKGSDVNAKAYGGETALHACMAQRNHSYADALVAAGADLNAADVDGTTPVAAAFFDSYNLAAAGQRVGWSENVIRFAASYQGKSDFTFDTPLAAFGKSIRQLVLENGDTASAMLIDSLVGTAKG</sequence>
<evidence type="ECO:0000256" key="3">
    <source>
        <dbReference type="PROSITE-ProRule" id="PRU00023"/>
    </source>
</evidence>
<dbReference type="InterPro" id="IPR051165">
    <property type="entry name" value="Multifunctional_ANK_Repeat"/>
</dbReference>
<keyword evidence="2 3" id="KW-0040">ANK repeat</keyword>
<keyword evidence="1" id="KW-0677">Repeat</keyword>
<proteinExistence type="predicted"/>
<evidence type="ECO:0000256" key="2">
    <source>
        <dbReference type="ARBA" id="ARBA00023043"/>
    </source>
</evidence>
<dbReference type="PANTHER" id="PTHR24123">
    <property type="entry name" value="ANKYRIN REPEAT-CONTAINING"/>
    <property type="match status" value="1"/>
</dbReference>
<dbReference type="Proteomes" id="UP001377692">
    <property type="component" value="Unassembled WGS sequence"/>
</dbReference>
<dbReference type="SUPFAM" id="SSF48403">
    <property type="entry name" value="Ankyrin repeat"/>
    <property type="match status" value="1"/>
</dbReference>
<dbReference type="PROSITE" id="PS51257">
    <property type="entry name" value="PROKAR_LIPOPROTEIN"/>
    <property type="match status" value="1"/>
</dbReference>
<evidence type="ECO:0000256" key="1">
    <source>
        <dbReference type="ARBA" id="ARBA00022737"/>
    </source>
</evidence>
<dbReference type="Gene3D" id="1.25.40.20">
    <property type="entry name" value="Ankyrin repeat-containing domain"/>
    <property type="match status" value="2"/>
</dbReference>
<name>A0ABU8RDA6_9PSED</name>
<dbReference type="RefSeq" id="WP_186679875.1">
    <property type="nucleotide sequence ID" value="NZ_JABWRY020000001.1"/>
</dbReference>
<feature type="repeat" description="ANK" evidence="3">
    <location>
        <begin position="444"/>
        <end position="476"/>
    </location>
</feature>
<gene>
    <name evidence="4" type="ORF">V7V80_23510</name>
</gene>
<dbReference type="PROSITE" id="PS50297">
    <property type="entry name" value="ANK_REP_REGION"/>
    <property type="match status" value="1"/>
</dbReference>
<dbReference type="Pfam" id="PF00023">
    <property type="entry name" value="Ank"/>
    <property type="match status" value="1"/>
</dbReference>
<dbReference type="PANTHER" id="PTHR24123:SF33">
    <property type="entry name" value="PROTEIN HOS4"/>
    <property type="match status" value="1"/>
</dbReference>
<evidence type="ECO:0000313" key="5">
    <source>
        <dbReference type="Proteomes" id="UP001377692"/>
    </source>
</evidence>
<dbReference type="Gene3D" id="3.90.930.1">
    <property type="match status" value="1"/>
</dbReference>
<evidence type="ECO:0000313" key="4">
    <source>
        <dbReference type="EMBL" id="MEJ5907659.1"/>
    </source>
</evidence>
<organism evidence="4 5">
    <name type="scientific">Pseudomonas kermanshahensis</name>
    <dbReference type="NCBI Taxonomy" id="2745482"/>
    <lineage>
        <taxon>Bacteria</taxon>
        <taxon>Pseudomonadati</taxon>
        <taxon>Pseudomonadota</taxon>
        <taxon>Gammaproteobacteria</taxon>
        <taxon>Pseudomonadales</taxon>
        <taxon>Pseudomonadaceae</taxon>
        <taxon>Pseudomonas</taxon>
    </lineage>
</organism>
<dbReference type="InterPro" id="IPR036770">
    <property type="entry name" value="Ankyrin_rpt-contain_sf"/>
</dbReference>
<dbReference type="InterPro" id="IPR002110">
    <property type="entry name" value="Ankyrin_rpt"/>
</dbReference>
<reference evidence="4 5" key="1">
    <citation type="submission" date="2024-02" db="EMBL/GenBank/DDBJ databases">
        <title>Identification of pathogenicity and growth-promoting functions of Pseudomonas putida variants.</title>
        <authorList>
            <person name="Sun J."/>
        </authorList>
    </citation>
    <scope>NUCLEOTIDE SEQUENCE [LARGE SCALE GENOMIC DNA]</scope>
    <source>
        <strain evidence="4 5">A04</strain>
    </source>
</reference>
<dbReference type="PROSITE" id="PS50088">
    <property type="entry name" value="ANK_REPEAT"/>
    <property type="match status" value="1"/>
</dbReference>